<dbReference type="Proteomes" id="UP000617355">
    <property type="component" value="Unassembled WGS sequence"/>
</dbReference>
<dbReference type="Gene3D" id="3.30.1360.120">
    <property type="entry name" value="Probable tRNA modification gtpase trme, domain 1"/>
    <property type="match status" value="1"/>
</dbReference>
<organism evidence="1 2">
    <name type="scientific">Sinisalibacter lacisalsi</name>
    <dbReference type="NCBI Taxonomy" id="1526570"/>
    <lineage>
        <taxon>Bacteria</taxon>
        <taxon>Pseudomonadati</taxon>
        <taxon>Pseudomonadota</taxon>
        <taxon>Alphaproteobacteria</taxon>
        <taxon>Rhodobacterales</taxon>
        <taxon>Roseobacteraceae</taxon>
        <taxon>Sinisalibacter</taxon>
    </lineage>
</organism>
<evidence type="ECO:0000313" key="1">
    <source>
        <dbReference type="EMBL" id="GGD28252.1"/>
    </source>
</evidence>
<proteinExistence type="predicted"/>
<comment type="caution">
    <text evidence="1">The sequence shown here is derived from an EMBL/GenBank/DDBJ whole genome shotgun (WGS) entry which is preliminary data.</text>
</comment>
<keyword evidence="2" id="KW-1185">Reference proteome</keyword>
<evidence type="ECO:0008006" key="3">
    <source>
        <dbReference type="Google" id="ProtNLM"/>
    </source>
</evidence>
<dbReference type="EMBL" id="BMGI01000001">
    <property type="protein sequence ID" value="GGD28252.1"/>
    <property type="molecule type" value="Genomic_DNA"/>
</dbReference>
<dbReference type="InterPro" id="IPR027266">
    <property type="entry name" value="TrmE/GcvT-like"/>
</dbReference>
<reference evidence="2" key="1">
    <citation type="journal article" date="2019" name="Int. J. Syst. Evol. Microbiol.">
        <title>The Global Catalogue of Microorganisms (GCM) 10K type strain sequencing project: providing services to taxonomists for standard genome sequencing and annotation.</title>
        <authorList>
            <consortium name="The Broad Institute Genomics Platform"/>
            <consortium name="The Broad Institute Genome Sequencing Center for Infectious Disease"/>
            <person name="Wu L."/>
            <person name="Ma J."/>
        </authorList>
    </citation>
    <scope>NUCLEOTIDE SEQUENCE [LARGE SCALE GENOMIC DNA]</scope>
    <source>
        <strain evidence="2">CGMCC 1.12922</strain>
    </source>
</reference>
<evidence type="ECO:0000313" key="2">
    <source>
        <dbReference type="Proteomes" id="UP000617355"/>
    </source>
</evidence>
<accession>A0ABQ1QHV2</accession>
<sequence length="179" mass="18935">MAEYRLTPTPAIAAAPVEIGGTRLAPRAPEAVQTLVLRTQDPAALAAAIEAALGPLPAIGQSALTRAGAVLLRPSRERGLLIGRCPALTLTPNFHAVDQTGFWAMIALEGESARSVLERHWRPDLGDTRFPPGAVAQSSLSGVAVTLFRESAQGFGILAPRSYAAWLFDELATTLLWVC</sequence>
<dbReference type="RefSeq" id="WP_188526541.1">
    <property type="nucleotide sequence ID" value="NZ_BMGI01000001.1"/>
</dbReference>
<name>A0ABQ1QHV2_9RHOB</name>
<dbReference type="SUPFAM" id="SSF103025">
    <property type="entry name" value="Folate-binding domain"/>
    <property type="match status" value="1"/>
</dbReference>
<protein>
    <recommendedName>
        <fullName evidence="3">Sarcosine oxidase subunit gamma</fullName>
    </recommendedName>
</protein>
<gene>
    <name evidence="1" type="ORF">GCM10011358_10540</name>
</gene>